<evidence type="ECO:0000256" key="2">
    <source>
        <dbReference type="ARBA" id="ARBA00023295"/>
    </source>
</evidence>
<dbReference type="PANTHER" id="PTHR34142">
    <property type="entry name" value="ENDO-BETA-1,4-GLUCANASE A"/>
    <property type="match status" value="1"/>
</dbReference>
<dbReference type="RefSeq" id="WP_212216602.1">
    <property type="nucleotide sequence ID" value="NZ_JAGUCO010000010.1"/>
</dbReference>
<accession>A0ABS5JX17</accession>
<feature type="domain" description="Glycoside hydrolase family 5" evidence="4">
    <location>
        <begin position="37"/>
        <end position="283"/>
    </location>
</feature>
<comment type="similarity">
    <text evidence="3">Belongs to the glycosyl hydrolase 5 (cellulase A) family.</text>
</comment>
<proteinExistence type="inferred from homology"/>
<reference evidence="5 6" key="1">
    <citation type="journal article" date="2015" name="Int. J. Syst. Evol. Microbiol.">
        <title>Carboxylicivirga linearis sp. nov., isolated from a sea cucumber culture pond.</title>
        <authorList>
            <person name="Wang F.Q."/>
            <person name="Zhou Y.X."/>
            <person name="Lin X.Z."/>
            <person name="Chen G.J."/>
            <person name="Du Z.J."/>
        </authorList>
    </citation>
    <scope>NUCLEOTIDE SEQUENCE [LARGE SCALE GENOMIC DNA]</scope>
    <source>
        <strain evidence="5 6">FB218</strain>
    </source>
</reference>
<evidence type="ECO:0000259" key="4">
    <source>
        <dbReference type="Pfam" id="PF00150"/>
    </source>
</evidence>
<evidence type="ECO:0000256" key="3">
    <source>
        <dbReference type="RuleBase" id="RU361153"/>
    </source>
</evidence>
<dbReference type="Pfam" id="PF00150">
    <property type="entry name" value="Cellulase"/>
    <property type="match status" value="1"/>
</dbReference>
<dbReference type="PANTHER" id="PTHR34142:SF1">
    <property type="entry name" value="GLYCOSIDE HYDROLASE FAMILY 5 DOMAIN-CONTAINING PROTEIN"/>
    <property type="match status" value="1"/>
</dbReference>
<dbReference type="Proteomes" id="UP000708576">
    <property type="component" value="Unassembled WGS sequence"/>
</dbReference>
<sequence length="326" mass="37765">MKVSKRYWFISFVLLFFIGCDTSTQKEFFTVNDGKLLDANGQEFVIRGMNVPHAWFPDQSYEALNELTKYNVNCVRIVWESGKEASELEKVVARCVDLQMIPMVELHNATGDSTETKLLEMVDYYTSDQMKNIIIKYEQYLLLNIANEWGDHTMTDEYWRDSYLKAIQKMRDAGYRTTLVIDASGWGQNISPIITYGKDLNDADPMHNILFSVHMYGSWNDVEKIRSNLRKVKQLKLPLIIGEFGYNFNEGDNNLACKVNHEVLLEECQNLQIGYLPWSWTGNNEANQWLDIVSREDWKSLTNWGDDVMNSPEGIKLNALKATLFD</sequence>
<gene>
    <name evidence="5" type="ORF">KEM10_13775</name>
</gene>
<dbReference type="EMBL" id="JAGUCO010000010">
    <property type="protein sequence ID" value="MBS2099358.1"/>
    <property type="molecule type" value="Genomic_DNA"/>
</dbReference>
<evidence type="ECO:0000313" key="6">
    <source>
        <dbReference type="Proteomes" id="UP000708576"/>
    </source>
</evidence>
<comment type="caution">
    <text evidence="5">The sequence shown here is derived from an EMBL/GenBank/DDBJ whole genome shotgun (WGS) entry which is preliminary data.</text>
</comment>
<keyword evidence="1 3" id="KW-0378">Hydrolase</keyword>
<keyword evidence="6" id="KW-1185">Reference proteome</keyword>
<protein>
    <submittedName>
        <fullName evidence="5">Cellulase family glycosylhydrolase</fullName>
    </submittedName>
</protein>
<dbReference type="InterPro" id="IPR017853">
    <property type="entry name" value="GH"/>
</dbReference>
<organism evidence="5 6">
    <name type="scientific">Carboxylicivirga linearis</name>
    <dbReference type="NCBI Taxonomy" id="1628157"/>
    <lineage>
        <taxon>Bacteria</taxon>
        <taxon>Pseudomonadati</taxon>
        <taxon>Bacteroidota</taxon>
        <taxon>Bacteroidia</taxon>
        <taxon>Marinilabiliales</taxon>
        <taxon>Marinilabiliaceae</taxon>
        <taxon>Carboxylicivirga</taxon>
    </lineage>
</organism>
<evidence type="ECO:0000256" key="1">
    <source>
        <dbReference type="ARBA" id="ARBA00022801"/>
    </source>
</evidence>
<name>A0ABS5JX17_9BACT</name>
<dbReference type="PROSITE" id="PS51257">
    <property type="entry name" value="PROKAR_LIPOPROTEIN"/>
    <property type="match status" value="1"/>
</dbReference>
<dbReference type="SUPFAM" id="SSF51445">
    <property type="entry name" value="(Trans)glycosidases"/>
    <property type="match status" value="1"/>
</dbReference>
<evidence type="ECO:0000313" key="5">
    <source>
        <dbReference type="EMBL" id="MBS2099358.1"/>
    </source>
</evidence>
<dbReference type="Gene3D" id="3.20.20.80">
    <property type="entry name" value="Glycosidases"/>
    <property type="match status" value="1"/>
</dbReference>
<dbReference type="InterPro" id="IPR001547">
    <property type="entry name" value="Glyco_hydro_5"/>
</dbReference>
<keyword evidence="2 3" id="KW-0326">Glycosidase</keyword>